<dbReference type="InterPro" id="IPR006311">
    <property type="entry name" value="TAT_signal"/>
</dbReference>
<evidence type="ECO:0000313" key="6">
    <source>
        <dbReference type="Proteomes" id="UP000266183"/>
    </source>
</evidence>
<evidence type="ECO:0000256" key="2">
    <source>
        <dbReference type="ARBA" id="ARBA00012018"/>
    </source>
</evidence>
<feature type="domain" description="Bacterial phospholipase C C-terminal" evidence="4">
    <location>
        <begin position="635"/>
        <end position="726"/>
    </location>
</feature>
<evidence type="ECO:0000313" key="5">
    <source>
        <dbReference type="EMBL" id="AYB30909.1"/>
    </source>
</evidence>
<dbReference type="GO" id="GO:0034480">
    <property type="term" value="F:phosphatidylcholine phospholipase C activity"/>
    <property type="evidence" value="ECO:0007669"/>
    <property type="project" value="UniProtKB-EC"/>
</dbReference>
<dbReference type="RefSeq" id="WP_119754203.1">
    <property type="nucleotide sequence ID" value="NZ_CP032382.1"/>
</dbReference>
<dbReference type="PANTHER" id="PTHR31956:SF1">
    <property type="entry name" value="NON-SPECIFIC PHOSPHOLIPASE C1"/>
    <property type="match status" value="1"/>
</dbReference>
<dbReference type="InterPro" id="IPR017850">
    <property type="entry name" value="Alkaline_phosphatase_core_sf"/>
</dbReference>
<evidence type="ECO:0000259" key="4">
    <source>
        <dbReference type="Pfam" id="PF05506"/>
    </source>
</evidence>
<dbReference type="Pfam" id="PF05506">
    <property type="entry name" value="PLipase_C_C"/>
    <property type="match status" value="1"/>
</dbReference>
<dbReference type="PROSITE" id="PS51318">
    <property type="entry name" value="TAT"/>
    <property type="match status" value="1"/>
</dbReference>
<dbReference type="KEGG" id="chk:D4L85_10105"/>
<dbReference type="NCBIfam" id="TIGR03396">
    <property type="entry name" value="PC_PLC"/>
    <property type="match status" value="1"/>
</dbReference>
<keyword evidence="3" id="KW-0378">Hydrolase</keyword>
<dbReference type="EC" id="3.1.4.3" evidence="2"/>
<dbReference type="AlphaFoldDB" id="A0A385SI62"/>
<reference evidence="6" key="1">
    <citation type="submission" date="2018-09" db="EMBL/GenBank/DDBJ databases">
        <title>Chryseolinea sp. KIS68-18 isolated from soil.</title>
        <authorList>
            <person name="Weon H.-Y."/>
            <person name="Kwon S.-W."/>
            <person name="Lee S.A."/>
        </authorList>
    </citation>
    <scope>NUCLEOTIDE SEQUENCE [LARGE SCALE GENOMIC DNA]</scope>
    <source>
        <strain evidence="6">KIS68-18</strain>
    </source>
</reference>
<dbReference type="Gene3D" id="3.40.720.10">
    <property type="entry name" value="Alkaline Phosphatase, subunit A"/>
    <property type="match status" value="2"/>
</dbReference>
<proteinExistence type="inferred from homology"/>
<evidence type="ECO:0000256" key="3">
    <source>
        <dbReference type="ARBA" id="ARBA00022801"/>
    </source>
</evidence>
<dbReference type="EMBL" id="CP032382">
    <property type="protein sequence ID" value="AYB30909.1"/>
    <property type="molecule type" value="Genomic_DNA"/>
</dbReference>
<accession>A0A385SI62</accession>
<dbReference type="OrthoDB" id="980947at2"/>
<evidence type="ECO:0000256" key="1">
    <source>
        <dbReference type="ARBA" id="ARBA00009717"/>
    </source>
</evidence>
<dbReference type="Proteomes" id="UP000266183">
    <property type="component" value="Chromosome"/>
</dbReference>
<dbReference type="InterPro" id="IPR017767">
    <property type="entry name" value="PC-PLC"/>
</dbReference>
<protein>
    <recommendedName>
        <fullName evidence="2">phospholipase C</fullName>
        <ecNumber evidence="2">3.1.4.3</ecNumber>
    </recommendedName>
</protein>
<dbReference type="PANTHER" id="PTHR31956">
    <property type="entry name" value="NON-SPECIFIC PHOSPHOLIPASE C4-RELATED"/>
    <property type="match status" value="1"/>
</dbReference>
<gene>
    <name evidence="5" type="ORF">D4L85_10105</name>
</gene>
<sequence>MESRRDFLKKAALLSGMGGVYSSIPASVARAFAIDPAVGTTYLDAEHVVILMQENRSFDHCYGSLSGVRGFNDPRFVTLPDKKPVWMQTNEKNETYVPFRLNIKETKATWMGSLPHGWTDQVDVRNGGACDQWLKAKKSGHPEYRQMPLTLGFYSREDIPFYYSLADAFTVCDQNFCSSLTGTTPNRLHLWTGKVHEDAMKPARIRNEETDYDAEAQWKTFPERLEENGVSWKIYQNELSVGVGFEGDEDDWLSNFTDNPIEWFSQFHVKFHPAYIKYLPKKIEWLKSEIAKGKAKLATLTAGTDDHTKLKRSLERGEEELEISRQDVTVYTMDNWNKLSQHEKDIHHKAFTTNINDPDYHTLETVTYNDNGTTREMKVPKGDVLFQFRKDVNEGKLPAVSWLVAPSNFSDHPGSPWYGAWYLSESIDILTKNPEVWKKTIFILCYDENDGYFDHVPPFVPPVPGQPSTGKVSASIDTAMEHLSLDMDLKRKPANQARGSAVGLGYRVPLVIASPWSRGGAVNSQVCDHTSILMFLEKFLTKKTGKRIEESNISSWRRAVCGDLTSVFAPYNGEPVALPDFVEKKPFYESIHKAQFKDVPVMPPPVTTNEIERALASGTFPAAMPVQESGMRKSNALPYELYVTGGVSADQKSFRFVFNAGKGVFGERSSGAPFIVYAFANEWATRSYAVAPGESVTDEWSLDAFPNGRYHFRVDGPNGFMREFSGSLGAGDQVTVEAPYEKGTGKNLTGNLLLTVNNRQAKSVTVEVVDEAYGQKSLKKEIAKNAAYTFKGDLTKSFGWYDTSVRITATDFEVRLAGRVETGKESKSDPAMNKQGA</sequence>
<comment type="similarity">
    <text evidence="1">Belongs to the bacterial phospholipase C family.</text>
</comment>
<dbReference type="InterPro" id="IPR008475">
    <property type="entry name" value="PLipase_C_C"/>
</dbReference>
<dbReference type="InterPro" id="IPR007312">
    <property type="entry name" value="Phosphoesterase"/>
</dbReference>
<dbReference type="Pfam" id="PF04185">
    <property type="entry name" value="Phosphoesterase"/>
    <property type="match status" value="2"/>
</dbReference>
<name>A0A385SI62_9BACT</name>
<keyword evidence="6" id="KW-1185">Reference proteome</keyword>
<organism evidence="5 6">
    <name type="scientific">Chryseolinea soli</name>
    <dbReference type="NCBI Taxonomy" id="2321403"/>
    <lineage>
        <taxon>Bacteria</taxon>
        <taxon>Pseudomonadati</taxon>
        <taxon>Bacteroidota</taxon>
        <taxon>Cytophagia</taxon>
        <taxon>Cytophagales</taxon>
        <taxon>Fulvivirgaceae</taxon>
        <taxon>Chryseolinea</taxon>
    </lineage>
</organism>
<dbReference type="GO" id="GO:0016042">
    <property type="term" value="P:lipid catabolic process"/>
    <property type="evidence" value="ECO:0007669"/>
    <property type="project" value="InterPro"/>
</dbReference>